<protein>
    <submittedName>
        <fullName evidence="3">ATPase</fullName>
    </submittedName>
</protein>
<name>A0A2N3LVA8_9HYPH</name>
<reference evidence="3 4" key="1">
    <citation type="submission" date="2017-12" db="EMBL/GenBank/DDBJ databases">
        <title>Anaerobic carbon monoxide metabolism by Pleomorphomonas carboxyditropha sp. nov., a new mesophilic hydrogenogenic carboxidotroph.</title>
        <authorList>
            <person name="Esquivel-Elizondo S."/>
            <person name="Krajmalnik-Brown R."/>
        </authorList>
    </citation>
    <scope>NUCLEOTIDE SEQUENCE [LARGE SCALE GENOMIC DNA]</scope>
    <source>
        <strain evidence="3 4">R5-392</strain>
    </source>
</reference>
<dbReference type="Gene3D" id="3.30.530.20">
    <property type="match status" value="1"/>
</dbReference>
<comment type="caution">
    <text evidence="3">The sequence shown here is derived from an EMBL/GenBank/DDBJ whole genome shotgun (WGS) entry which is preliminary data.</text>
</comment>
<sequence length="213" mass="23672">MVASLGRLLDAQTGRPGSCLEGQAPVKGTFPRDQHQEDTDLADHISTSKLVLERHFDASIERVWQFIVDPDLRARWFMAAPDDLRPEGTIGLTMDHDRLSDQVVPTPSQYRDFIGQSWTERILAFEPPHRMVFTWEQGAAGEVEICLLAEGAGTRLVLTHSRLRGREDAIDFGSGWHSHLAALARRIAGEGVADFWALVSEGKRAMTDALDGK</sequence>
<proteinExistence type="inferred from homology"/>
<dbReference type="SUPFAM" id="SSF55961">
    <property type="entry name" value="Bet v1-like"/>
    <property type="match status" value="1"/>
</dbReference>
<dbReference type="EMBL" id="PJNW01000011">
    <property type="protein sequence ID" value="PKR88566.1"/>
    <property type="molecule type" value="Genomic_DNA"/>
</dbReference>
<dbReference type="InterPro" id="IPR023393">
    <property type="entry name" value="START-like_dom_sf"/>
</dbReference>
<dbReference type="InterPro" id="IPR013538">
    <property type="entry name" value="ASHA1/2-like_C"/>
</dbReference>
<dbReference type="AlphaFoldDB" id="A0A2N3LVA8"/>
<evidence type="ECO:0000259" key="2">
    <source>
        <dbReference type="Pfam" id="PF08327"/>
    </source>
</evidence>
<accession>A0A2N3LVA8</accession>
<evidence type="ECO:0000256" key="1">
    <source>
        <dbReference type="ARBA" id="ARBA00006817"/>
    </source>
</evidence>
<feature type="domain" description="Activator of Hsp90 ATPase homologue 1/2-like C-terminal" evidence="2">
    <location>
        <begin position="57"/>
        <end position="185"/>
    </location>
</feature>
<dbReference type="OrthoDB" id="9800600at2"/>
<evidence type="ECO:0000313" key="3">
    <source>
        <dbReference type="EMBL" id="PKR88566.1"/>
    </source>
</evidence>
<evidence type="ECO:0000313" key="4">
    <source>
        <dbReference type="Proteomes" id="UP000233491"/>
    </source>
</evidence>
<organism evidence="3 4">
    <name type="scientific">Pleomorphomonas diazotrophica</name>
    <dbReference type="NCBI Taxonomy" id="1166257"/>
    <lineage>
        <taxon>Bacteria</taxon>
        <taxon>Pseudomonadati</taxon>
        <taxon>Pseudomonadota</taxon>
        <taxon>Alphaproteobacteria</taxon>
        <taxon>Hyphomicrobiales</taxon>
        <taxon>Pleomorphomonadaceae</taxon>
        <taxon>Pleomorphomonas</taxon>
    </lineage>
</organism>
<comment type="similarity">
    <text evidence="1">Belongs to the AHA1 family.</text>
</comment>
<dbReference type="Proteomes" id="UP000233491">
    <property type="component" value="Unassembled WGS sequence"/>
</dbReference>
<dbReference type="Pfam" id="PF08327">
    <property type="entry name" value="AHSA1"/>
    <property type="match status" value="1"/>
</dbReference>
<gene>
    <name evidence="3" type="ORF">CXZ10_14300</name>
</gene>
<dbReference type="CDD" id="cd08899">
    <property type="entry name" value="SRPBCC_CalC_Aha1-like_6"/>
    <property type="match status" value="1"/>
</dbReference>
<keyword evidence="4" id="KW-1185">Reference proteome</keyword>